<dbReference type="EMBL" id="BGPR01053625">
    <property type="protein sequence ID" value="GBO30460.1"/>
    <property type="molecule type" value="Genomic_DNA"/>
</dbReference>
<comment type="caution">
    <text evidence="2">The sequence shown here is derived from an EMBL/GenBank/DDBJ whole genome shotgun (WGS) entry which is preliminary data.</text>
</comment>
<sequence>MGTGVPYQTIVVIGQTIPIQLQWAERKVIFDERRNHLNHCLFSVVPDVLRVENLFDDDDGDDIVENPTSLISNTDGMKASEAALCDMEQQPSASPIDEMLIKKWRNYASSCRTSRLQQKKITHFFNDCDKTSHSPEPGIEFAFTHLEGKRDNHYTGRGCTRLDMWFIKSFPTALFAGNGFRNGFSGNAFADLSFKPWDCP</sequence>
<dbReference type="EMBL" id="BGPR01053619">
    <property type="protein sequence ID" value="GBO30448.1"/>
    <property type="molecule type" value="Genomic_DNA"/>
</dbReference>
<evidence type="ECO:0000313" key="2">
    <source>
        <dbReference type="EMBL" id="GBO30460.1"/>
    </source>
</evidence>
<evidence type="ECO:0000313" key="1">
    <source>
        <dbReference type="EMBL" id="GBO30448.1"/>
    </source>
</evidence>
<proteinExistence type="predicted"/>
<organism evidence="2 3">
    <name type="scientific">Araneus ventricosus</name>
    <name type="common">Orbweaver spider</name>
    <name type="synonym">Epeira ventricosa</name>
    <dbReference type="NCBI Taxonomy" id="182803"/>
    <lineage>
        <taxon>Eukaryota</taxon>
        <taxon>Metazoa</taxon>
        <taxon>Ecdysozoa</taxon>
        <taxon>Arthropoda</taxon>
        <taxon>Chelicerata</taxon>
        <taxon>Arachnida</taxon>
        <taxon>Araneae</taxon>
        <taxon>Araneomorphae</taxon>
        <taxon>Entelegynae</taxon>
        <taxon>Araneoidea</taxon>
        <taxon>Araneidae</taxon>
        <taxon>Araneus</taxon>
    </lineage>
</organism>
<dbReference type="AlphaFoldDB" id="A0A4Y2W2U3"/>
<reference evidence="2 3" key="1">
    <citation type="journal article" date="2019" name="Sci. Rep.">
        <title>Orb-weaving spider Araneus ventricosus genome elucidates the spidroin gene catalogue.</title>
        <authorList>
            <person name="Kono N."/>
            <person name="Nakamura H."/>
            <person name="Ohtoshi R."/>
            <person name="Moran D.A.P."/>
            <person name="Shinohara A."/>
            <person name="Yoshida Y."/>
            <person name="Fujiwara M."/>
            <person name="Mori M."/>
            <person name="Tomita M."/>
            <person name="Arakawa K."/>
        </authorList>
    </citation>
    <scope>NUCLEOTIDE SEQUENCE [LARGE SCALE GENOMIC DNA]</scope>
</reference>
<name>A0A4Y2W2U3_ARAVE</name>
<dbReference type="Proteomes" id="UP000499080">
    <property type="component" value="Unassembled WGS sequence"/>
</dbReference>
<gene>
    <name evidence="2" type="ORF">AVEN_124802_1</name>
    <name evidence="1" type="ORF">AVEN_97860_1</name>
</gene>
<keyword evidence="3" id="KW-1185">Reference proteome</keyword>
<accession>A0A4Y2W2U3</accession>
<evidence type="ECO:0000313" key="3">
    <source>
        <dbReference type="Proteomes" id="UP000499080"/>
    </source>
</evidence>
<protein>
    <submittedName>
        <fullName evidence="2">Uncharacterized protein</fullName>
    </submittedName>
</protein>